<dbReference type="EMBL" id="CP136894">
    <property type="protein sequence ID" value="WOL08725.1"/>
    <property type="molecule type" value="Genomic_DNA"/>
</dbReference>
<evidence type="ECO:0000313" key="1">
    <source>
        <dbReference type="EMBL" id="WOL08725.1"/>
    </source>
</evidence>
<sequence>MEALQKLERVQNVLTLIEARGLSSGHGDADRFLADFLLFLVKPCGKITMEERCRMIYELLPKISPEVLDETCLFINKEDCQQIHTALPLHSSLDKGLDLHISKIEESPMVGLDAMERANSTLEDFYRSYLMFHDMDANKPKEIFKYLPVLSFTESYIYQLDTLNEKELNLSSKIADQTVGNNSIEFARADPFDPLIRLLQCQGLLTQRIREELNSGIEYWALERKLCHALSRKKILVEDVMRAICLKSFDYRVLNLLLYQLRGQQVNELHMEFLSISEYLVELADDLYDYEDDVIENSFNVLRMFVQIYGASTAPSMLAKCITEAEKRYEQLSGILDPELSSRYRRRCEEATREGGATSGHALGTWNIPAVIVDEESFRLKRMKVG</sequence>
<reference evidence="1 2" key="1">
    <citation type="submission" date="2023-10" db="EMBL/GenBank/DDBJ databases">
        <title>Chromosome-scale genome assembly provides insights into flower coloration mechanisms of Canna indica.</title>
        <authorList>
            <person name="Li C."/>
        </authorList>
    </citation>
    <scope>NUCLEOTIDE SEQUENCE [LARGE SCALE GENOMIC DNA]</scope>
    <source>
        <tissue evidence="1">Flower</tissue>
    </source>
</reference>
<keyword evidence="2" id="KW-1185">Reference proteome</keyword>
<gene>
    <name evidence="1" type="ORF">Cni_G17478</name>
</gene>
<dbReference type="PANTHER" id="PTHR35754:SF2">
    <property type="entry name" value="ATP SYNTHASE SUBUNIT B"/>
    <property type="match status" value="1"/>
</dbReference>
<protein>
    <submittedName>
        <fullName evidence="1">Uncharacterized protein</fullName>
    </submittedName>
</protein>
<evidence type="ECO:0000313" key="2">
    <source>
        <dbReference type="Proteomes" id="UP001327560"/>
    </source>
</evidence>
<organism evidence="1 2">
    <name type="scientific">Canna indica</name>
    <name type="common">Indian-shot</name>
    <dbReference type="NCBI Taxonomy" id="4628"/>
    <lineage>
        <taxon>Eukaryota</taxon>
        <taxon>Viridiplantae</taxon>
        <taxon>Streptophyta</taxon>
        <taxon>Embryophyta</taxon>
        <taxon>Tracheophyta</taxon>
        <taxon>Spermatophyta</taxon>
        <taxon>Magnoliopsida</taxon>
        <taxon>Liliopsida</taxon>
        <taxon>Zingiberales</taxon>
        <taxon>Cannaceae</taxon>
        <taxon>Canna</taxon>
    </lineage>
</organism>
<name>A0AAQ3KH34_9LILI</name>
<dbReference type="PANTHER" id="PTHR35754">
    <property type="entry name" value="ATP SYNTHASE SUBUNIT B"/>
    <property type="match status" value="1"/>
</dbReference>
<accession>A0AAQ3KH34</accession>
<dbReference type="Proteomes" id="UP001327560">
    <property type="component" value="Chromosome 5"/>
</dbReference>
<dbReference type="AlphaFoldDB" id="A0AAQ3KH34"/>
<proteinExistence type="predicted"/>